<dbReference type="PANTHER" id="PTHR35901:SF1">
    <property type="entry name" value="EXONUCLEASE VAPC9"/>
    <property type="match status" value="1"/>
</dbReference>
<name>A0A133V0I1_9EURY</name>
<proteinExistence type="predicted"/>
<dbReference type="InterPro" id="IPR044153">
    <property type="entry name" value="PIN_Pae0151-like"/>
</dbReference>
<reference evidence="3 4" key="1">
    <citation type="journal article" date="2016" name="Sci. Rep.">
        <title>Metabolic traits of an uncultured archaeal lineage -MSBL1- from brine pools of the Red Sea.</title>
        <authorList>
            <person name="Mwirichia R."/>
            <person name="Alam I."/>
            <person name="Rashid M."/>
            <person name="Vinu M."/>
            <person name="Ba-Alawi W."/>
            <person name="Anthony Kamau A."/>
            <person name="Kamanda Ngugi D."/>
            <person name="Goker M."/>
            <person name="Klenk H.P."/>
            <person name="Bajic V."/>
            <person name="Stingl U."/>
        </authorList>
    </citation>
    <scope>NUCLEOTIDE SEQUENCE [LARGE SCALE GENOMIC DNA]</scope>
    <source>
        <strain evidence="3">SCGC-AAA261C02</strain>
    </source>
</reference>
<dbReference type="CDD" id="cd09873">
    <property type="entry name" value="PIN_Pae0151-like"/>
    <property type="match status" value="1"/>
</dbReference>
<dbReference type="InterPro" id="IPR029060">
    <property type="entry name" value="PIN-like_dom_sf"/>
</dbReference>
<dbReference type="Proteomes" id="UP000070520">
    <property type="component" value="Unassembled WGS sequence"/>
</dbReference>
<comment type="caution">
    <text evidence="3">The sequence shown here is derived from an EMBL/GenBank/DDBJ whole genome shotgun (WGS) entry which is preliminary data.</text>
</comment>
<dbReference type="EMBL" id="LHXW01000018">
    <property type="protein sequence ID" value="KXA99942.1"/>
    <property type="molecule type" value="Genomic_DNA"/>
</dbReference>
<organism evidence="3 4">
    <name type="scientific">candidate division MSBL1 archaeon SCGC-AAA261C02</name>
    <dbReference type="NCBI Taxonomy" id="1698272"/>
    <lineage>
        <taxon>Archaea</taxon>
        <taxon>Methanobacteriati</taxon>
        <taxon>Methanobacteriota</taxon>
        <taxon>candidate division MSBL1</taxon>
    </lineage>
</organism>
<dbReference type="Gene3D" id="3.40.50.1010">
    <property type="entry name" value="5'-nuclease"/>
    <property type="match status" value="1"/>
</dbReference>
<dbReference type="SUPFAM" id="SSF88723">
    <property type="entry name" value="PIN domain-like"/>
    <property type="match status" value="1"/>
</dbReference>
<dbReference type="InterPro" id="IPR002716">
    <property type="entry name" value="PIN_dom"/>
</dbReference>
<feature type="domain" description="PIN" evidence="2">
    <location>
        <begin position="7"/>
        <end position="125"/>
    </location>
</feature>
<protein>
    <recommendedName>
        <fullName evidence="2">PIN domain-containing protein</fullName>
    </recommendedName>
</protein>
<dbReference type="PANTHER" id="PTHR35901">
    <property type="entry name" value="RIBONUCLEASE VAPC3"/>
    <property type="match status" value="1"/>
</dbReference>
<evidence type="ECO:0000259" key="2">
    <source>
        <dbReference type="Pfam" id="PF01850"/>
    </source>
</evidence>
<sequence length="143" mass="16142">MEGQEKIVLDASVVVKWFSQEEGSDLALEVKNQYVEGELIILSADLLIYEVSNALMFNLDFDQEDVANAVKDIFDLDLDLITPIEEILIRATEYASENNLTIYDSCYISLAEMMGIPLYTADGKLLENTEDLDFVKSLKYLQG</sequence>
<dbReference type="AlphaFoldDB" id="A0A133V0I1"/>
<dbReference type="Pfam" id="PF01850">
    <property type="entry name" value="PIN"/>
    <property type="match status" value="1"/>
</dbReference>
<evidence type="ECO:0000313" key="4">
    <source>
        <dbReference type="Proteomes" id="UP000070520"/>
    </source>
</evidence>
<keyword evidence="1" id="KW-0460">Magnesium</keyword>
<gene>
    <name evidence="3" type="ORF">AKJ42_02075</name>
</gene>
<accession>A0A133V0I1</accession>
<evidence type="ECO:0000256" key="1">
    <source>
        <dbReference type="ARBA" id="ARBA00022842"/>
    </source>
</evidence>
<keyword evidence="4" id="KW-1185">Reference proteome</keyword>
<evidence type="ECO:0000313" key="3">
    <source>
        <dbReference type="EMBL" id="KXA99942.1"/>
    </source>
</evidence>
<dbReference type="InterPro" id="IPR051619">
    <property type="entry name" value="TypeII_TA_RNase_PINc/VapC"/>
</dbReference>